<sequence length="595" mass="65381">MDDLRPLVGSPAFVPAVLSYVRNSSLGNLPLEPVIFQAILSCMVAGDKHLILHTPEEDVGLVVRLAVWILSSIFDLPTHKVKIRPRPPLTTRSPEVITRRDPNDFLRSLFLRSNSHDSLDQLRSSPHSRSRSAKRRSSNLRSTSFPNGLSFLGKAPSGNHSDLDKEFQKSGHEASRLPLPIVAPQPRRFTQAPVDPAQHRRSTVRPEFPHALVLSGLEHATGAEQASLAHILSHRQVVLETIKHEGTYAGSSDDSDFEGTWNVPEGFMSIYVCPWNARERPKILTSLLDQFSMSSTVFVHQQIRQSLRALSFASNSTSHLRLHSHSHSNPATPSPIQSLPLPPPRTPPMSSRALPGSTHHHHTPRSSHAYPAPAVPKQLPREFILFLQSAAQRAHVSSTLSLYLSDLFSAVRHHPKLDGTFLTARSMNDARALARAGRVLGTDPTGGELIRDFRGVETFEEAQPGEAEYQSLHVYDDIASGSGSVTINVLRDATSSLGSRTGSVKDPDYTSTAAVDDLLDELYVTEADIARIIPRVVTHRLRVRDGPGDELLAGAMFGATFGPKMKRPAERGATEYDWDTRGTVKGILVEILGEV</sequence>
<name>A0A9P3PK77_LYOSH</name>
<keyword evidence="3" id="KW-1185">Reference proteome</keyword>
<dbReference type="OrthoDB" id="5582146at2759"/>
<protein>
    <submittedName>
        <fullName evidence="2">Uncharacterized protein</fullName>
    </submittedName>
</protein>
<dbReference type="EMBL" id="BRPK01000004">
    <property type="protein sequence ID" value="GLB36974.1"/>
    <property type="molecule type" value="Genomic_DNA"/>
</dbReference>
<feature type="region of interest" description="Disordered" evidence="1">
    <location>
        <begin position="321"/>
        <end position="370"/>
    </location>
</feature>
<feature type="compositionally biased region" description="Basic and acidic residues" evidence="1">
    <location>
        <begin position="161"/>
        <end position="175"/>
    </location>
</feature>
<feature type="compositionally biased region" description="Basic residues" evidence="1">
    <location>
        <begin position="126"/>
        <end position="138"/>
    </location>
</feature>
<proteinExistence type="predicted"/>
<evidence type="ECO:0000313" key="3">
    <source>
        <dbReference type="Proteomes" id="UP001063166"/>
    </source>
</evidence>
<accession>A0A9P3PK77</accession>
<evidence type="ECO:0000313" key="2">
    <source>
        <dbReference type="EMBL" id="GLB36974.1"/>
    </source>
</evidence>
<gene>
    <name evidence="2" type="ORF">LshimejAT787_0400250</name>
</gene>
<dbReference type="AlphaFoldDB" id="A0A9P3PK77"/>
<evidence type="ECO:0000256" key="1">
    <source>
        <dbReference type="SAM" id="MobiDB-lite"/>
    </source>
</evidence>
<dbReference type="Proteomes" id="UP001063166">
    <property type="component" value="Unassembled WGS sequence"/>
</dbReference>
<comment type="caution">
    <text evidence="2">The sequence shown here is derived from an EMBL/GenBank/DDBJ whole genome shotgun (WGS) entry which is preliminary data.</text>
</comment>
<organism evidence="2 3">
    <name type="scientific">Lyophyllum shimeji</name>
    <name type="common">Hon-shimeji</name>
    <name type="synonym">Tricholoma shimeji</name>
    <dbReference type="NCBI Taxonomy" id="47721"/>
    <lineage>
        <taxon>Eukaryota</taxon>
        <taxon>Fungi</taxon>
        <taxon>Dikarya</taxon>
        <taxon>Basidiomycota</taxon>
        <taxon>Agaricomycotina</taxon>
        <taxon>Agaricomycetes</taxon>
        <taxon>Agaricomycetidae</taxon>
        <taxon>Agaricales</taxon>
        <taxon>Tricholomatineae</taxon>
        <taxon>Lyophyllaceae</taxon>
        <taxon>Lyophyllum</taxon>
    </lineage>
</organism>
<feature type="region of interest" description="Disordered" evidence="1">
    <location>
        <begin position="117"/>
        <end position="203"/>
    </location>
</feature>
<reference evidence="2" key="1">
    <citation type="submission" date="2022-07" db="EMBL/GenBank/DDBJ databases">
        <title>The genome of Lyophyllum shimeji provides insight into the initial evolution of ectomycorrhizal fungal genome.</title>
        <authorList>
            <person name="Kobayashi Y."/>
            <person name="Shibata T."/>
            <person name="Hirakawa H."/>
            <person name="Shigenobu S."/>
            <person name="Nishiyama T."/>
            <person name="Yamada A."/>
            <person name="Hasebe M."/>
            <person name="Kawaguchi M."/>
        </authorList>
    </citation>
    <scope>NUCLEOTIDE SEQUENCE</scope>
    <source>
        <strain evidence="2">AT787</strain>
    </source>
</reference>